<protein>
    <recommendedName>
        <fullName evidence="3">Nitrogen regulatory IIA protein</fullName>
    </recommendedName>
</protein>
<gene>
    <name evidence="1" type="ORF">NCTC11343_05732</name>
</gene>
<dbReference type="GeneID" id="99065410"/>
<organism evidence="1 2">
    <name type="scientific">Sphingobacterium multivorum</name>
    <dbReference type="NCBI Taxonomy" id="28454"/>
    <lineage>
        <taxon>Bacteria</taxon>
        <taxon>Pseudomonadati</taxon>
        <taxon>Bacteroidota</taxon>
        <taxon>Sphingobacteriia</taxon>
        <taxon>Sphingobacteriales</taxon>
        <taxon>Sphingobacteriaceae</taxon>
        <taxon>Sphingobacterium</taxon>
    </lineage>
</organism>
<reference evidence="1 2" key="1">
    <citation type="submission" date="2018-06" db="EMBL/GenBank/DDBJ databases">
        <authorList>
            <consortium name="Pathogen Informatics"/>
            <person name="Doyle S."/>
        </authorList>
    </citation>
    <scope>NUCLEOTIDE SEQUENCE [LARGE SCALE GENOMIC DNA]</scope>
    <source>
        <strain evidence="1 2">NCTC11343</strain>
    </source>
</reference>
<name>A0A2X2JSY7_SPHMU</name>
<evidence type="ECO:0008006" key="3">
    <source>
        <dbReference type="Google" id="ProtNLM"/>
    </source>
</evidence>
<dbReference type="Proteomes" id="UP000251241">
    <property type="component" value="Unassembled WGS sequence"/>
</dbReference>
<evidence type="ECO:0000313" key="1">
    <source>
        <dbReference type="EMBL" id="SPZ95061.1"/>
    </source>
</evidence>
<dbReference type="RefSeq" id="WP_060868793.1">
    <property type="nucleotide sequence ID" value="NZ_CP069793.1"/>
</dbReference>
<sequence>MKNIRTTIDNELEKLDLRWRNLPVKKQIRYVLYLFAFYLLMGVGVLVKVFYNLGKGDKIDISHIEVPAVIHNESSMKDSVRNPKTIYNGRERE</sequence>
<dbReference type="EMBL" id="UAUU01000011">
    <property type="protein sequence ID" value="SPZ95061.1"/>
    <property type="molecule type" value="Genomic_DNA"/>
</dbReference>
<accession>A0A2X2JSY7</accession>
<dbReference type="AlphaFoldDB" id="A0A2X2JSY7"/>
<evidence type="ECO:0000313" key="2">
    <source>
        <dbReference type="Proteomes" id="UP000251241"/>
    </source>
</evidence>
<proteinExistence type="predicted"/>